<evidence type="ECO:0000313" key="7">
    <source>
        <dbReference type="Proteomes" id="UP000517547"/>
    </source>
</evidence>
<dbReference type="Proteomes" id="UP000517547">
    <property type="component" value="Unassembled WGS sequence"/>
</dbReference>
<proteinExistence type="predicted"/>
<protein>
    <submittedName>
        <fullName evidence="6">TraR/DksA C4-type zinc finger protein</fullName>
    </submittedName>
</protein>
<dbReference type="EMBL" id="JACAQE010000001">
    <property type="protein sequence ID" value="NWC12443.1"/>
    <property type="molecule type" value="Genomic_DNA"/>
</dbReference>
<evidence type="ECO:0000256" key="1">
    <source>
        <dbReference type="ARBA" id="ARBA00022723"/>
    </source>
</evidence>
<organism evidence="6 7">
    <name type="scientific">Pseudomonas gingeri</name>
    <dbReference type="NCBI Taxonomy" id="117681"/>
    <lineage>
        <taxon>Bacteria</taxon>
        <taxon>Pseudomonadati</taxon>
        <taxon>Pseudomonadota</taxon>
        <taxon>Gammaproteobacteria</taxon>
        <taxon>Pseudomonadales</taxon>
        <taxon>Pseudomonadaceae</taxon>
        <taxon>Pseudomonas</taxon>
    </lineage>
</organism>
<dbReference type="InterPro" id="IPR012783">
    <property type="entry name" value="Znf_C4_TraR"/>
</dbReference>
<keyword evidence="3" id="KW-0862">Zinc</keyword>
<dbReference type="Gene3D" id="1.20.120.910">
    <property type="entry name" value="DksA, coiled-coil domain"/>
    <property type="match status" value="1"/>
</dbReference>
<dbReference type="Pfam" id="PF01258">
    <property type="entry name" value="zf-dskA_traR"/>
    <property type="match status" value="1"/>
</dbReference>
<dbReference type="PROSITE" id="PS01102">
    <property type="entry name" value="ZF_DKSA_1"/>
    <property type="match status" value="1"/>
</dbReference>
<comment type="caution">
    <text evidence="6">The sequence shown here is derived from an EMBL/GenBank/DDBJ whole genome shotgun (WGS) entry which is preliminary data.</text>
</comment>
<evidence type="ECO:0000256" key="3">
    <source>
        <dbReference type="ARBA" id="ARBA00022833"/>
    </source>
</evidence>
<keyword evidence="1" id="KW-0479">Metal-binding</keyword>
<dbReference type="InterPro" id="IPR020458">
    <property type="entry name" value="Znf_DskA_TraR_CS"/>
</dbReference>
<name>A0A7Y7XW28_9PSED</name>
<dbReference type="InterPro" id="IPR000962">
    <property type="entry name" value="Znf_DskA_TraR"/>
</dbReference>
<reference evidence="6 7" key="1">
    <citation type="submission" date="2020-04" db="EMBL/GenBank/DDBJ databases">
        <title>Molecular characterization of pseudomonads from Agaricus bisporus reveal novel blotch 2 pathogens in Western Europe.</title>
        <authorList>
            <person name="Taparia T."/>
            <person name="Krijger M."/>
            <person name="Haynes E."/>
            <person name="Elpinstone J.G."/>
            <person name="Noble R."/>
            <person name="Van Der Wolf J."/>
        </authorList>
    </citation>
    <scope>NUCLEOTIDE SEQUENCE [LARGE SCALE GENOMIC DNA]</scope>
    <source>
        <strain evidence="6 7">IPO3738</strain>
    </source>
</reference>
<evidence type="ECO:0000259" key="5">
    <source>
        <dbReference type="Pfam" id="PF01258"/>
    </source>
</evidence>
<dbReference type="PROSITE" id="PS51128">
    <property type="entry name" value="ZF_DKSA_2"/>
    <property type="match status" value="1"/>
</dbReference>
<feature type="domain" description="Zinc finger DksA/TraR C4-type" evidence="5">
    <location>
        <begin position="34"/>
        <end position="66"/>
    </location>
</feature>
<dbReference type="GO" id="GO:0008270">
    <property type="term" value="F:zinc ion binding"/>
    <property type="evidence" value="ECO:0007669"/>
    <property type="project" value="UniProtKB-KW"/>
</dbReference>
<dbReference type="GO" id="GO:1900378">
    <property type="term" value="P:positive regulation of secondary metabolite biosynthetic process"/>
    <property type="evidence" value="ECO:0007669"/>
    <property type="project" value="TreeGrafter"/>
</dbReference>
<dbReference type="RefSeq" id="WP_017127898.1">
    <property type="nucleotide sequence ID" value="NZ_JACAOK010000012.1"/>
</dbReference>
<dbReference type="PANTHER" id="PTHR38777">
    <property type="entry name" value="FELS-2 PROPHAGE PROTEIN"/>
    <property type="match status" value="1"/>
</dbReference>
<dbReference type="SUPFAM" id="SSF57716">
    <property type="entry name" value="Glucocorticoid receptor-like (DNA-binding domain)"/>
    <property type="match status" value="1"/>
</dbReference>
<sequence>MDLADFANDLVQKGIDQGLAARHANKAAVSTHSFLFCEECDDPIPAKRRLAVPGCALCVTCQHIDELREAPHA</sequence>
<evidence type="ECO:0000256" key="4">
    <source>
        <dbReference type="PROSITE-ProRule" id="PRU00510"/>
    </source>
</evidence>
<accession>A0A7Y7XW28</accession>
<dbReference type="PANTHER" id="PTHR38777:SF1">
    <property type="entry name" value="DNAK SUPPRESSOR PROTEIN"/>
    <property type="match status" value="1"/>
</dbReference>
<evidence type="ECO:0000256" key="2">
    <source>
        <dbReference type="ARBA" id="ARBA00022771"/>
    </source>
</evidence>
<feature type="zinc finger region" description="dksA C4-type" evidence="4">
    <location>
        <begin position="37"/>
        <end position="61"/>
    </location>
</feature>
<dbReference type="AlphaFoldDB" id="A0A7Y7XW28"/>
<evidence type="ECO:0000313" key="6">
    <source>
        <dbReference type="EMBL" id="NWC12443.1"/>
    </source>
</evidence>
<dbReference type="NCBIfam" id="TIGR02419">
    <property type="entry name" value="C4_traR_proteo"/>
    <property type="match status" value="1"/>
</dbReference>
<gene>
    <name evidence="6" type="ORF">HX845_02200</name>
</gene>
<keyword evidence="2" id="KW-0863">Zinc-finger</keyword>